<name>C6BRY2_MARSD</name>
<dbReference type="AlphaFoldDB" id="C6BRY2"/>
<proteinExistence type="predicted"/>
<organism evidence="2 3">
    <name type="scientific">Maridesulfovibrio salexigens (strain ATCC 14822 / DSM 2638 / NCIMB 8403 / VKM B-1763)</name>
    <name type="common">Desulfovibrio salexigens</name>
    <dbReference type="NCBI Taxonomy" id="526222"/>
    <lineage>
        <taxon>Bacteria</taxon>
        <taxon>Pseudomonadati</taxon>
        <taxon>Thermodesulfobacteriota</taxon>
        <taxon>Desulfovibrionia</taxon>
        <taxon>Desulfovibrionales</taxon>
        <taxon>Desulfovibrionaceae</taxon>
        <taxon>Maridesulfovibrio</taxon>
    </lineage>
</organism>
<dbReference type="Proteomes" id="UP000002601">
    <property type="component" value="Chromosome"/>
</dbReference>
<dbReference type="SUPFAM" id="SSF55729">
    <property type="entry name" value="Acyl-CoA N-acyltransferases (Nat)"/>
    <property type="match status" value="1"/>
</dbReference>
<dbReference type="eggNOG" id="COG0456">
    <property type="taxonomic scope" value="Bacteria"/>
</dbReference>
<dbReference type="InterPro" id="IPR016181">
    <property type="entry name" value="Acyl_CoA_acyltransferase"/>
</dbReference>
<dbReference type="InterPro" id="IPR000182">
    <property type="entry name" value="GNAT_dom"/>
</dbReference>
<dbReference type="GO" id="GO:0008080">
    <property type="term" value="F:N-acetyltransferase activity"/>
    <property type="evidence" value="ECO:0007669"/>
    <property type="project" value="InterPro"/>
</dbReference>
<accession>C6BRY2</accession>
<reference evidence="2 3" key="1">
    <citation type="submission" date="2009-06" db="EMBL/GenBank/DDBJ databases">
        <title>Complete sequence of Desulfovibrio salexigens DSM 2638.</title>
        <authorList>
            <consortium name="US DOE Joint Genome Institute"/>
            <person name="Lucas S."/>
            <person name="Copeland A."/>
            <person name="Lapidus A."/>
            <person name="Glavina del Rio T."/>
            <person name="Tice H."/>
            <person name="Bruce D."/>
            <person name="Goodwin L."/>
            <person name="Pitluck S."/>
            <person name="Munk A.C."/>
            <person name="Brettin T."/>
            <person name="Detter J.C."/>
            <person name="Han C."/>
            <person name="Tapia R."/>
            <person name="Larimer F."/>
            <person name="Land M."/>
            <person name="Hauser L."/>
            <person name="Kyrpides N."/>
            <person name="Anderson I."/>
            <person name="Wall J.D."/>
            <person name="Arkin A.P."/>
            <person name="Dehal P."/>
            <person name="Chivian D."/>
            <person name="Giles B."/>
            <person name="Hazen T.C."/>
        </authorList>
    </citation>
    <scope>NUCLEOTIDE SEQUENCE [LARGE SCALE GENOMIC DNA]</scope>
    <source>
        <strain evidence="3">ATCC 14822 / DSM 2638 / NCIMB 8403 / VKM B-1763</strain>
    </source>
</reference>
<dbReference type="CDD" id="cd04301">
    <property type="entry name" value="NAT_SF"/>
    <property type="match status" value="1"/>
</dbReference>
<keyword evidence="3" id="KW-1185">Reference proteome</keyword>
<dbReference type="Pfam" id="PF00583">
    <property type="entry name" value="Acetyltransf_1"/>
    <property type="match status" value="1"/>
</dbReference>
<dbReference type="PROSITE" id="PS51186">
    <property type="entry name" value="GNAT"/>
    <property type="match status" value="1"/>
</dbReference>
<dbReference type="HOGENOM" id="CLU_081246_0_0_7"/>
<dbReference type="STRING" id="526222.Desal_3315"/>
<evidence type="ECO:0000313" key="2">
    <source>
        <dbReference type="EMBL" id="ACS81365.1"/>
    </source>
</evidence>
<sequence length="279" mass="30989">MLHDSILTVGNSTIQMGAYNDRIYLMSLAAEDGPAIVDEIINMAVAEDLSKIFAKVPESQALHFLSCGFEKEAEVPDMFDGDDGVFLSFYRYLWRKEQSDKEELDRVLAVAESKKGKGNVSTLPSSLQMRRLGPEDAHALAHLYGQTFKTYPFPITDPDFIRQEMEDGVRFMGVYEDSKLVGAASAEVASDGNSAEMTDFAVNPDYRKMGIAGALLRALEKDCTESGIKCLFTIARACSYGINSLFSKGEYKFSGQLKNNTNISGRLESMNIWYKVVEE</sequence>
<keyword evidence="2" id="KW-0808">Transferase</keyword>
<feature type="domain" description="N-acetyltransferase" evidence="1">
    <location>
        <begin position="127"/>
        <end position="273"/>
    </location>
</feature>
<dbReference type="InterPro" id="IPR022525">
    <property type="entry name" value="GNAT_AblB"/>
</dbReference>
<dbReference type="OrthoDB" id="9790652at2"/>
<dbReference type="RefSeq" id="WP_015853181.1">
    <property type="nucleotide sequence ID" value="NC_012881.1"/>
</dbReference>
<protein>
    <submittedName>
        <fullName evidence="2">GCN5-related N-acetyltransferase</fullName>
    </submittedName>
</protein>
<evidence type="ECO:0000259" key="1">
    <source>
        <dbReference type="PROSITE" id="PS51186"/>
    </source>
</evidence>
<gene>
    <name evidence="2" type="ordered locus">Desal_3315</name>
</gene>
<evidence type="ECO:0000313" key="3">
    <source>
        <dbReference type="Proteomes" id="UP000002601"/>
    </source>
</evidence>
<dbReference type="EMBL" id="CP001649">
    <property type="protein sequence ID" value="ACS81365.1"/>
    <property type="molecule type" value="Genomic_DNA"/>
</dbReference>
<dbReference type="KEGG" id="dsa:Desal_3315"/>
<dbReference type="NCBIfam" id="TIGR03827">
    <property type="entry name" value="GNAT_ablB"/>
    <property type="match status" value="1"/>
</dbReference>
<dbReference type="Gene3D" id="3.40.630.30">
    <property type="match status" value="1"/>
</dbReference>